<reference evidence="12 13" key="1">
    <citation type="submission" date="2011-05" db="EMBL/GenBank/DDBJ databases">
        <title>Whole genome sequence of Microlunatus phosphovorus NM-1.</title>
        <authorList>
            <person name="Hosoyama A."/>
            <person name="Sasaki K."/>
            <person name="Harada T."/>
            <person name="Igarashi R."/>
            <person name="Kawakoshi A."/>
            <person name="Sasagawa M."/>
            <person name="Fukada J."/>
            <person name="Nakamura S."/>
            <person name="Katano Y."/>
            <person name="Hanada S."/>
            <person name="Kamagata Y."/>
            <person name="Nakamura N."/>
            <person name="Yamazaki S."/>
            <person name="Fujita N."/>
        </authorList>
    </citation>
    <scope>NUCLEOTIDE SEQUENCE [LARGE SCALE GENOMIC DNA]</scope>
    <source>
        <strain evidence="13">ATCC 700054 / DSM 10555 / JCM 9379 / NBRC 101784 / NCIMB 13414 / VKM Ac-1990 / NM-1</strain>
    </source>
</reference>
<dbReference type="PANTHER" id="PTHR30341">
    <property type="entry name" value="SODIUM ION/PROTON ANTIPORTER NHAA-RELATED"/>
    <property type="match status" value="1"/>
</dbReference>
<comment type="function">
    <text evidence="11">Na(+)/H(+) antiporter that extrudes sodium in exchange for external protons.</text>
</comment>
<evidence type="ECO:0000256" key="4">
    <source>
        <dbReference type="ARBA" id="ARBA00022475"/>
    </source>
</evidence>
<evidence type="ECO:0000256" key="8">
    <source>
        <dbReference type="ARBA" id="ARBA00023065"/>
    </source>
</evidence>
<dbReference type="STRING" id="1032480.MLP_49960"/>
<comment type="similarity">
    <text evidence="11">Belongs to the NhaA Na(+)/H(+) (TC 2.A.33) antiporter family.</text>
</comment>
<keyword evidence="10 11" id="KW-0739">Sodium transport</keyword>
<feature type="transmembrane region" description="Helical" evidence="11">
    <location>
        <begin position="166"/>
        <end position="185"/>
    </location>
</feature>
<keyword evidence="7 11" id="KW-0915">Sodium</keyword>
<keyword evidence="8 11" id="KW-0406">Ion transport</keyword>
<keyword evidence="3 11" id="KW-0050">Antiport</keyword>
<keyword evidence="13" id="KW-1185">Reference proteome</keyword>
<dbReference type="KEGG" id="mph:MLP_49960"/>
<name>F5XG76_MICPN</name>
<dbReference type="RefSeq" id="WP_013865828.1">
    <property type="nucleotide sequence ID" value="NC_015635.1"/>
</dbReference>
<sequence>MVQPRPRVVLFGRNASDADTIAITDVLRQETVGGALMLAAAVVAVSWANVSPVSYAAVLHLPLGPLDLEHWVADGLLAIFFFVAGLELKRELTVGALSRPAQALVPIAAALCGMAVPAAIFVLVNLTLAGGRPQGWAIPMATDIAFALAILGLVGSRLPTGLRAFLLTLAIVDDLGSIAVIAIFFAHGLSALWLLAALGCAGLWLLLQWRRIRGWYLYLPLGILCWTCMYASGVHATVAGVVLGLLTSSNVSRGPSVVDVWEHRWRPISAGVAVPVFALVAAGVPVSIDKLSAALTSPVGIGVVLGLVGGKFLGVFGGAWLTARLTRAELAAELRWSEIASVALLAGVGFTVALLIGDLAFADDPALQEVAKTGVLVGSVIAAVLASISLRRRTRSRAA</sequence>
<keyword evidence="2 11" id="KW-0813">Transport</keyword>
<evidence type="ECO:0000256" key="7">
    <source>
        <dbReference type="ARBA" id="ARBA00023053"/>
    </source>
</evidence>
<feature type="transmembrane region" description="Helical" evidence="11">
    <location>
        <begin position="214"/>
        <end position="232"/>
    </location>
</feature>
<dbReference type="AlphaFoldDB" id="F5XG76"/>
<dbReference type="Gene3D" id="1.20.1530.10">
    <property type="entry name" value="Na+/H+ antiporter like domain"/>
    <property type="match status" value="1"/>
</dbReference>
<dbReference type="GO" id="GO:0005886">
    <property type="term" value="C:plasma membrane"/>
    <property type="evidence" value="ECO:0007669"/>
    <property type="project" value="UniProtKB-SubCell"/>
</dbReference>
<dbReference type="Proteomes" id="UP000007947">
    <property type="component" value="Chromosome"/>
</dbReference>
<gene>
    <name evidence="11 12" type="primary">nhaA</name>
    <name evidence="12" type="ordered locus">MLP_49960</name>
</gene>
<feature type="transmembrane region" description="Helical" evidence="11">
    <location>
        <begin position="373"/>
        <end position="390"/>
    </location>
</feature>
<dbReference type="GO" id="GO:0015385">
    <property type="term" value="F:sodium:proton antiporter activity"/>
    <property type="evidence" value="ECO:0007669"/>
    <property type="project" value="UniProtKB-UniRule"/>
</dbReference>
<keyword evidence="5 11" id="KW-0812">Transmembrane</keyword>
<evidence type="ECO:0000256" key="1">
    <source>
        <dbReference type="ARBA" id="ARBA00004429"/>
    </source>
</evidence>
<feature type="transmembrane region" description="Helical" evidence="11">
    <location>
        <begin position="100"/>
        <end position="124"/>
    </location>
</feature>
<evidence type="ECO:0000313" key="12">
    <source>
        <dbReference type="EMBL" id="BAK38010.1"/>
    </source>
</evidence>
<dbReference type="InterPro" id="IPR023171">
    <property type="entry name" value="Na/H_antiporter_dom_sf"/>
</dbReference>
<feature type="transmembrane region" description="Helical" evidence="11">
    <location>
        <begin position="136"/>
        <end position="154"/>
    </location>
</feature>
<feature type="transmembrane region" description="Helical" evidence="11">
    <location>
        <begin position="342"/>
        <end position="361"/>
    </location>
</feature>
<evidence type="ECO:0000256" key="9">
    <source>
        <dbReference type="ARBA" id="ARBA00023136"/>
    </source>
</evidence>
<dbReference type="GO" id="GO:0006885">
    <property type="term" value="P:regulation of pH"/>
    <property type="evidence" value="ECO:0007669"/>
    <property type="project" value="UniProtKB-UniRule"/>
</dbReference>
<keyword evidence="9 11" id="KW-0472">Membrane</keyword>
<dbReference type="HOGENOM" id="CLU_015803_0_0_11"/>
<protein>
    <recommendedName>
        <fullName evidence="11">Na(+)/H(+) antiporter NhaA</fullName>
    </recommendedName>
    <alternativeName>
        <fullName evidence="11">Sodium/proton antiporter NhaA</fullName>
    </alternativeName>
</protein>
<dbReference type="NCBIfam" id="TIGR00773">
    <property type="entry name" value="NhaA"/>
    <property type="match status" value="1"/>
</dbReference>
<organism evidence="12 13">
    <name type="scientific">Microlunatus phosphovorus (strain ATCC 700054 / DSM 10555 / JCM 9379 / NBRC 101784 / NCIMB 13414 / VKM Ac-1990 / NM-1)</name>
    <dbReference type="NCBI Taxonomy" id="1032480"/>
    <lineage>
        <taxon>Bacteria</taxon>
        <taxon>Bacillati</taxon>
        <taxon>Actinomycetota</taxon>
        <taxon>Actinomycetes</taxon>
        <taxon>Propionibacteriales</taxon>
        <taxon>Propionibacteriaceae</taxon>
        <taxon>Microlunatus</taxon>
    </lineage>
</organism>
<evidence type="ECO:0000256" key="2">
    <source>
        <dbReference type="ARBA" id="ARBA00022448"/>
    </source>
</evidence>
<comment type="subcellular location">
    <subcellularLocation>
        <location evidence="1">Cell inner membrane</location>
        <topology evidence="1">Multi-pass membrane protein</topology>
    </subcellularLocation>
    <subcellularLocation>
        <location evidence="11">Cell membrane</location>
        <topology evidence="11">Multi-pass membrane protein</topology>
    </subcellularLocation>
</comment>
<feature type="transmembrane region" description="Helical" evidence="11">
    <location>
        <begin position="191"/>
        <end position="207"/>
    </location>
</feature>
<dbReference type="PANTHER" id="PTHR30341:SF0">
    <property type="entry name" value="NA(+)_H(+) ANTIPORTER NHAA"/>
    <property type="match status" value="1"/>
</dbReference>
<evidence type="ECO:0000313" key="13">
    <source>
        <dbReference type="Proteomes" id="UP000007947"/>
    </source>
</evidence>
<accession>F5XG76</accession>
<keyword evidence="4 11" id="KW-1003">Cell membrane</keyword>
<evidence type="ECO:0000256" key="10">
    <source>
        <dbReference type="ARBA" id="ARBA00023201"/>
    </source>
</evidence>
<dbReference type="HAMAP" id="MF_01844">
    <property type="entry name" value="NhaA"/>
    <property type="match status" value="1"/>
</dbReference>
<feature type="transmembrane region" description="Helical" evidence="11">
    <location>
        <begin position="300"/>
        <end position="321"/>
    </location>
</feature>
<dbReference type="eggNOG" id="COG3004">
    <property type="taxonomic scope" value="Bacteria"/>
</dbReference>
<evidence type="ECO:0000256" key="3">
    <source>
        <dbReference type="ARBA" id="ARBA00022449"/>
    </source>
</evidence>
<dbReference type="InterPro" id="IPR004670">
    <property type="entry name" value="NhaA"/>
</dbReference>
<keyword evidence="6 11" id="KW-1133">Transmembrane helix</keyword>
<proteinExistence type="inferred from homology"/>
<feature type="transmembrane region" description="Helical" evidence="11">
    <location>
        <begin position="32"/>
        <end position="50"/>
    </location>
</feature>
<evidence type="ECO:0000256" key="5">
    <source>
        <dbReference type="ARBA" id="ARBA00022692"/>
    </source>
</evidence>
<feature type="transmembrane region" description="Helical" evidence="11">
    <location>
        <begin position="70"/>
        <end position="88"/>
    </location>
</feature>
<dbReference type="Pfam" id="PF06965">
    <property type="entry name" value="Na_H_antiport_1"/>
    <property type="match status" value="1"/>
</dbReference>
<comment type="catalytic activity">
    <reaction evidence="11">
        <text>Na(+)(in) + 2 H(+)(out) = Na(+)(out) + 2 H(+)(in)</text>
        <dbReference type="Rhea" id="RHEA:29251"/>
        <dbReference type="ChEBI" id="CHEBI:15378"/>
        <dbReference type="ChEBI" id="CHEBI:29101"/>
    </reaction>
</comment>
<dbReference type="EMBL" id="AP012204">
    <property type="protein sequence ID" value="BAK38010.1"/>
    <property type="molecule type" value="Genomic_DNA"/>
</dbReference>
<evidence type="ECO:0000256" key="6">
    <source>
        <dbReference type="ARBA" id="ARBA00022989"/>
    </source>
</evidence>
<evidence type="ECO:0000256" key="11">
    <source>
        <dbReference type="HAMAP-Rule" id="MF_01844"/>
    </source>
</evidence>